<sequence length="125" mass="14441">MKVHIRILIYSVLFVLYLIVMGFFLSIQSKLKTDLYMTLGCGFTLFNTIYAFLVIKWKPLLNILFSVAIAFLALFLALKTSDLNLFSVNDPYGIKTAIMTNAVVSIVFWEILYQVKIRKRFAQKN</sequence>
<evidence type="ECO:0000313" key="2">
    <source>
        <dbReference type="EMBL" id="MFB9108452.1"/>
    </source>
</evidence>
<feature type="transmembrane region" description="Helical" evidence="1">
    <location>
        <begin position="7"/>
        <end position="29"/>
    </location>
</feature>
<keyword evidence="1" id="KW-1133">Transmembrane helix</keyword>
<comment type="caution">
    <text evidence="2">The sequence shown here is derived from an EMBL/GenBank/DDBJ whole genome shotgun (WGS) entry which is preliminary data.</text>
</comment>
<keyword evidence="1" id="KW-0472">Membrane</keyword>
<dbReference type="Proteomes" id="UP001589562">
    <property type="component" value="Unassembled WGS sequence"/>
</dbReference>
<keyword evidence="1" id="KW-0812">Transmembrane</keyword>
<name>A0ABV5H966_9FLAO</name>
<reference evidence="2 3" key="1">
    <citation type="submission" date="2024-09" db="EMBL/GenBank/DDBJ databases">
        <authorList>
            <person name="Sun Q."/>
            <person name="Mori K."/>
        </authorList>
    </citation>
    <scope>NUCLEOTIDE SEQUENCE [LARGE SCALE GENOMIC DNA]</scope>
    <source>
        <strain evidence="2 3">CECT 8365</strain>
    </source>
</reference>
<dbReference type="EMBL" id="JBHMFE010000011">
    <property type="protein sequence ID" value="MFB9108452.1"/>
    <property type="molecule type" value="Genomic_DNA"/>
</dbReference>
<organism evidence="2 3">
    <name type="scientific">Flavobacterium gyeonganense</name>
    <dbReference type="NCBI Taxonomy" id="1310418"/>
    <lineage>
        <taxon>Bacteria</taxon>
        <taxon>Pseudomonadati</taxon>
        <taxon>Bacteroidota</taxon>
        <taxon>Flavobacteriia</taxon>
        <taxon>Flavobacteriales</taxon>
        <taxon>Flavobacteriaceae</taxon>
        <taxon>Flavobacterium</taxon>
    </lineage>
</organism>
<protein>
    <submittedName>
        <fullName evidence="2">Uncharacterized protein</fullName>
    </submittedName>
</protein>
<dbReference type="RefSeq" id="WP_278009030.1">
    <property type="nucleotide sequence ID" value="NZ_CP121112.1"/>
</dbReference>
<evidence type="ECO:0000256" key="1">
    <source>
        <dbReference type="SAM" id="Phobius"/>
    </source>
</evidence>
<evidence type="ECO:0000313" key="3">
    <source>
        <dbReference type="Proteomes" id="UP001589562"/>
    </source>
</evidence>
<accession>A0ABV5H966</accession>
<proteinExistence type="predicted"/>
<gene>
    <name evidence="2" type="ORF">ACFFVK_07670</name>
</gene>
<keyword evidence="3" id="KW-1185">Reference proteome</keyword>
<feature type="transmembrane region" description="Helical" evidence="1">
    <location>
        <begin position="60"/>
        <end position="78"/>
    </location>
</feature>
<feature type="transmembrane region" description="Helical" evidence="1">
    <location>
        <begin position="98"/>
        <end position="115"/>
    </location>
</feature>
<feature type="transmembrane region" description="Helical" evidence="1">
    <location>
        <begin position="35"/>
        <end position="53"/>
    </location>
</feature>